<sequence length="195" mass="22081">TASQYRVLFFATSRCRVFFLLLFLLLFVCLFVYSPFLLLCNCMLPRWSLQGGSCSQGAQGGEFQSVGVRKDTYRKFSQYLDTDEMDQGDDTYLSVSNVTLGFDVDKYTSLAFGFSKSSLKNVQDAQGTMVIKGNLVVRGLGETQQDYSYTSDGYFYSRKVGSSNYTILYDKIRHSCNKKSHSHLGPHSIKKLFIL</sequence>
<dbReference type="AlphaFoldDB" id="A0A445KCJ1"/>
<proteinExistence type="predicted"/>
<dbReference type="PANTHER" id="PTHR31104">
    <property type="entry name" value="PEPTIDE-N4-(N-ACETYL-BETA-GLUCOSAMINYL)ASPARAGINE AMIDASE A PROTEIN"/>
    <property type="match status" value="1"/>
</dbReference>
<dbReference type="Proteomes" id="UP000289340">
    <property type="component" value="Chromosome 6"/>
</dbReference>
<keyword evidence="1" id="KW-0812">Transmembrane</keyword>
<feature type="non-terminal residue" evidence="2">
    <location>
        <position position="1"/>
    </location>
</feature>
<evidence type="ECO:0000313" key="3">
    <source>
        <dbReference type="Proteomes" id="UP000289340"/>
    </source>
</evidence>
<dbReference type="InterPro" id="IPR021102">
    <property type="entry name" value="PNGase_A"/>
</dbReference>
<evidence type="ECO:0000256" key="1">
    <source>
        <dbReference type="SAM" id="Phobius"/>
    </source>
</evidence>
<comment type="caution">
    <text evidence="2">The sequence shown here is derived from an EMBL/GenBank/DDBJ whole genome shotgun (WGS) entry which is preliminary data.</text>
</comment>
<feature type="transmembrane region" description="Helical" evidence="1">
    <location>
        <begin position="17"/>
        <end position="40"/>
    </location>
</feature>
<protein>
    <submittedName>
        <fullName evidence="2">Peptide-N4-(N-acetyl-beta-glucosaminyl)asparagine amidase A</fullName>
    </submittedName>
</protein>
<name>A0A445KCJ1_GLYSO</name>
<gene>
    <name evidence="2" type="ORF">D0Y65_015294</name>
</gene>
<keyword evidence="1" id="KW-1133">Transmembrane helix</keyword>
<evidence type="ECO:0000313" key="2">
    <source>
        <dbReference type="EMBL" id="RZC08518.1"/>
    </source>
</evidence>
<organism evidence="2 3">
    <name type="scientific">Glycine soja</name>
    <name type="common">Wild soybean</name>
    <dbReference type="NCBI Taxonomy" id="3848"/>
    <lineage>
        <taxon>Eukaryota</taxon>
        <taxon>Viridiplantae</taxon>
        <taxon>Streptophyta</taxon>
        <taxon>Embryophyta</taxon>
        <taxon>Tracheophyta</taxon>
        <taxon>Spermatophyta</taxon>
        <taxon>Magnoliopsida</taxon>
        <taxon>eudicotyledons</taxon>
        <taxon>Gunneridae</taxon>
        <taxon>Pentapetalae</taxon>
        <taxon>rosids</taxon>
        <taxon>fabids</taxon>
        <taxon>Fabales</taxon>
        <taxon>Fabaceae</taxon>
        <taxon>Papilionoideae</taxon>
        <taxon>50 kb inversion clade</taxon>
        <taxon>NPAAA clade</taxon>
        <taxon>indigoferoid/millettioid clade</taxon>
        <taxon>Phaseoleae</taxon>
        <taxon>Glycine</taxon>
        <taxon>Glycine subgen. Soja</taxon>
    </lineage>
</organism>
<reference evidence="2 3" key="1">
    <citation type="submission" date="2018-09" db="EMBL/GenBank/DDBJ databases">
        <title>A high-quality reference genome of wild soybean provides a powerful tool to mine soybean genomes.</title>
        <authorList>
            <person name="Xie M."/>
            <person name="Chung C.Y.L."/>
            <person name="Li M.-W."/>
            <person name="Wong F.-L."/>
            <person name="Chan T.-F."/>
            <person name="Lam H.-M."/>
        </authorList>
    </citation>
    <scope>NUCLEOTIDE SEQUENCE [LARGE SCALE GENOMIC DNA]</scope>
    <source>
        <strain evidence="3">cv. W05</strain>
        <tissue evidence="2">Hypocotyl of etiolated seedlings</tissue>
    </source>
</reference>
<dbReference type="EMBL" id="QZWG01000006">
    <property type="protein sequence ID" value="RZC08518.1"/>
    <property type="molecule type" value="Genomic_DNA"/>
</dbReference>
<keyword evidence="1" id="KW-0472">Membrane</keyword>
<keyword evidence="3" id="KW-1185">Reference proteome</keyword>
<accession>A0A445KCJ1</accession>